<dbReference type="Gene3D" id="3.20.20.140">
    <property type="entry name" value="Metal-dependent hydrolases"/>
    <property type="match status" value="1"/>
</dbReference>
<keyword evidence="1" id="KW-0472">Membrane</keyword>
<keyword evidence="1" id="KW-1133">Transmembrane helix</keyword>
<evidence type="ECO:0000313" key="2">
    <source>
        <dbReference type="EMBL" id="SVA37559.1"/>
    </source>
</evidence>
<organism evidence="2">
    <name type="scientific">marine metagenome</name>
    <dbReference type="NCBI Taxonomy" id="408172"/>
    <lineage>
        <taxon>unclassified sequences</taxon>
        <taxon>metagenomes</taxon>
        <taxon>ecological metagenomes</taxon>
    </lineage>
</organism>
<dbReference type="Pfam" id="PF12228">
    <property type="entry name" value="DUF3604"/>
    <property type="match status" value="1"/>
</dbReference>
<reference evidence="2" key="1">
    <citation type="submission" date="2018-05" db="EMBL/GenBank/DDBJ databases">
        <authorList>
            <person name="Lanie J.A."/>
            <person name="Ng W.-L."/>
            <person name="Kazmierczak K.M."/>
            <person name="Andrzejewski T.M."/>
            <person name="Davidsen T.M."/>
            <person name="Wayne K.J."/>
            <person name="Tettelin H."/>
            <person name="Glass J.I."/>
            <person name="Rusch D."/>
            <person name="Podicherti R."/>
            <person name="Tsui H.-C.T."/>
            <person name="Winkler M.E."/>
        </authorList>
    </citation>
    <scope>NUCLEOTIDE SEQUENCE</scope>
</reference>
<dbReference type="InterPro" id="IPR022028">
    <property type="entry name" value="DUF3604"/>
</dbReference>
<keyword evidence="1" id="KW-0812">Transmembrane</keyword>
<evidence type="ECO:0000256" key="1">
    <source>
        <dbReference type="SAM" id="Phobius"/>
    </source>
</evidence>
<gene>
    <name evidence="2" type="ORF">METZ01_LOCUS90413</name>
</gene>
<sequence length="641" mass="72565">MKKAHWIILGIVIGIIILIAGYIYYHKTFNTPFLTEKRLEELKVAVTEQNESAFLQPLFQPAEYPEKNPLKNVYFGELHVHTALSFDSYIFGNRLTIDQAYHFAKGSSMQNATGESMQLSRPLDFVAITDHAETFGLFEGCADTSRSEETKIFCKRFENPDLSFFLELREIGEKRPMINPAEENEGAERTRLFSNMTWQETVRVADEHNEPGIFTAFAAYEYSPVLPDSGKHHRNVIFQNNHVPKHAFSGFDALTELDLWSMLNKDCKDPCEFLTIPHNPNRTWGLAFASQTIDGDAYTIDDWKQRDKFEPLVEMYQVKGSSECIIGFGSTDEECNFEQFFPLCKEDNETGCIAPTSMARDGLKKGITLENEMGFNPLDFGMIGSTDNHNSSPGDTEEWDYRGSTGAFTGTAKSRLRTGNRTTLINNPGGLAAVWSKENTRDSLFDSMQNKEVYATSGSRIELRFFGSFNFQDNLAELEEPIKTAYANGVPMGGALEGETNQSPTFYVSAFRDLLDAPLDKIQIIKGWTENGEVKEEVRDIVCSEGRTIDIDTNRCPPIDAKVNISNCSIDQNRGAKELKTLWTDDNYNSEQNAFYYVRAIQNPTCRWSTYDSLRIGEDPPKDYPATITEMAWSSPIWINN</sequence>
<feature type="transmembrane region" description="Helical" evidence="1">
    <location>
        <begin position="7"/>
        <end position="25"/>
    </location>
</feature>
<proteinExistence type="predicted"/>
<protein>
    <recommendedName>
        <fullName evidence="3">DUF3604 domain-containing protein</fullName>
    </recommendedName>
</protein>
<dbReference type="AlphaFoldDB" id="A0A381VB21"/>
<evidence type="ECO:0008006" key="3">
    <source>
        <dbReference type="Google" id="ProtNLM"/>
    </source>
</evidence>
<dbReference type="EMBL" id="UINC01008341">
    <property type="protein sequence ID" value="SVA37559.1"/>
    <property type="molecule type" value="Genomic_DNA"/>
</dbReference>
<accession>A0A381VB21</accession>
<name>A0A381VB21_9ZZZZ</name>